<accession>A0A166SN11</accession>
<proteinExistence type="predicted"/>
<reference evidence="6 7" key="1">
    <citation type="journal article" date="2016" name="Mol. Biol. Evol.">
        <title>Comparative Genomics of Early-Diverging Mushroom-Forming Fungi Provides Insights into the Origins of Lignocellulose Decay Capabilities.</title>
        <authorList>
            <person name="Nagy L.G."/>
            <person name="Riley R."/>
            <person name="Tritt A."/>
            <person name="Adam C."/>
            <person name="Daum C."/>
            <person name="Floudas D."/>
            <person name="Sun H."/>
            <person name="Yadav J.S."/>
            <person name="Pangilinan J."/>
            <person name="Larsson K.H."/>
            <person name="Matsuura K."/>
            <person name="Barry K."/>
            <person name="Labutti K."/>
            <person name="Kuo R."/>
            <person name="Ohm R.A."/>
            <person name="Bhattacharya S.S."/>
            <person name="Shirouzu T."/>
            <person name="Yoshinaga Y."/>
            <person name="Martin F.M."/>
            <person name="Grigoriev I.V."/>
            <person name="Hibbett D.S."/>
        </authorList>
    </citation>
    <scope>NUCLEOTIDE SEQUENCE [LARGE SCALE GENOMIC DNA]</scope>
    <source>
        <strain evidence="6 7">CBS 109695</strain>
    </source>
</reference>
<feature type="compositionally biased region" description="Basic and acidic residues" evidence="4">
    <location>
        <begin position="382"/>
        <end position="393"/>
    </location>
</feature>
<dbReference type="OrthoDB" id="3205788at2759"/>
<evidence type="ECO:0000256" key="2">
    <source>
        <dbReference type="PROSITE-ProRule" id="PRU00047"/>
    </source>
</evidence>
<feature type="compositionally biased region" description="Acidic residues" evidence="4">
    <location>
        <begin position="818"/>
        <end position="829"/>
    </location>
</feature>
<keyword evidence="2" id="KW-0479">Metal-binding</keyword>
<dbReference type="EMBL" id="KV417497">
    <property type="protein sequence ID" value="KZP29635.1"/>
    <property type="molecule type" value="Genomic_DNA"/>
</dbReference>
<dbReference type="STRING" id="436010.A0A166SN11"/>
<protein>
    <recommendedName>
        <fullName evidence="5">CCHC-type domain-containing protein</fullName>
    </recommendedName>
</protein>
<dbReference type="SMART" id="SM00343">
    <property type="entry name" value="ZnF_C2HC"/>
    <property type="match status" value="1"/>
</dbReference>
<name>A0A166SN11_9AGAM</name>
<feature type="compositionally biased region" description="Basic and acidic residues" evidence="4">
    <location>
        <begin position="729"/>
        <end position="751"/>
    </location>
</feature>
<keyword evidence="7" id="KW-1185">Reference proteome</keyword>
<evidence type="ECO:0000313" key="6">
    <source>
        <dbReference type="EMBL" id="KZP29635.1"/>
    </source>
</evidence>
<dbReference type="Pfam" id="PF00098">
    <property type="entry name" value="zf-CCHC"/>
    <property type="match status" value="1"/>
</dbReference>
<feature type="region of interest" description="Disordered" evidence="4">
    <location>
        <begin position="818"/>
        <end position="865"/>
    </location>
</feature>
<feature type="region of interest" description="Disordered" evidence="4">
    <location>
        <begin position="278"/>
        <end position="298"/>
    </location>
</feature>
<keyword evidence="2" id="KW-0862">Zinc</keyword>
<organism evidence="6 7">
    <name type="scientific">Athelia psychrophila</name>
    <dbReference type="NCBI Taxonomy" id="1759441"/>
    <lineage>
        <taxon>Eukaryota</taxon>
        <taxon>Fungi</taxon>
        <taxon>Dikarya</taxon>
        <taxon>Basidiomycota</taxon>
        <taxon>Agaricomycotina</taxon>
        <taxon>Agaricomycetes</taxon>
        <taxon>Agaricomycetidae</taxon>
        <taxon>Atheliales</taxon>
        <taxon>Atheliaceae</taxon>
        <taxon>Athelia</taxon>
    </lineage>
</organism>
<dbReference type="Gene3D" id="4.10.60.10">
    <property type="entry name" value="Zinc finger, CCHC-type"/>
    <property type="match status" value="1"/>
</dbReference>
<dbReference type="GO" id="GO:0003676">
    <property type="term" value="F:nucleic acid binding"/>
    <property type="evidence" value="ECO:0007669"/>
    <property type="project" value="InterPro"/>
</dbReference>
<feature type="compositionally biased region" description="Basic and acidic residues" evidence="4">
    <location>
        <begin position="665"/>
        <end position="678"/>
    </location>
</feature>
<keyword evidence="1" id="KW-0507">mRNA processing</keyword>
<evidence type="ECO:0000259" key="5">
    <source>
        <dbReference type="PROSITE" id="PS50158"/>
    </source>
</evidence>
<feature type="region of interest" description="Disordered" evidence="4">
    <location>
        <begin position="382"/>
        <end position="487"/>
    </location>
</feature>
<feature type="region of interest" description="Disordered" evidence="4">
    <location>
        <begin position="1"/>
        <end position="125"/>
    </location>
</feature>
<dbReference type="InterPro" id="IPR001878">
    <property type="entry name" value="Znf_CCHC"/>
</dbReference>
<feature type="compositionally biased region" description="Low complexity" evidence="4">
    <location>
        <begin position="707"/>
        <end position="723"/>
    </location>
</feature>
<feature type="compositionally biased region" description="Low complexity" evidence="4">
    <location>
        <begin position="16"/>
        <end position="26"/>
    </location>
</feature>
<feature type="domain" description="CCHC-type" evidence="5">
    <location>
        <begin position="761"/>
        <end position="775"/>
    </location>
</feature>
<feature type="compositionally biased region" description="Acidic residues" evidence="4">
    <location>
        <begin position="444"/>
        <end position="454"/>
    </location>
</feature>
<dbReference type="InterPro" id="IPR036875">
    <property type="entry name" value="Znf_CCHC_sf"/>
</dbReference>
<evidence type="ECO:0000313" key="7">
    <source>
        <dbReference type="Proteomes" id="UP000076532"/>
    </source>
</evidence>
<dbReference type="GO" id="GO:0006397">
    <property type="term" value="P:mRNA processing"/>
    <property type="evidence" value="ECO:0007669"/>
    <property type="project" value="UniProtKB-KW"/>
</dbReference>
<dbReference type="AlphaFoldDB" id="A0A166SN11"/>
<dbReference type="PROSITE" id="PS50158">
    <property type="entry name" value="ZF_CCHC"/>
    <property type="match status" value="1"/>
</dbReference>
<feature type="compositionally biased region" description="Basic residues" evidence="4">
    <location>
        <begin position="474"/>
        <end position="485"/>
    </location>
</feature>
<feature type="compositionally biased region" description="Polar residues" evidence="4">
    <location>
        <begin position="27"/>
        <end position="42"/>
    </location>
</feature>
<gene>
    <name evidence="6" type="ORF">FIBSPDRAFT_986941</name>
</gene>
<keyword evidence="3" id="KW-0175">Coiled coil</keyword>
<feature type="coiled-coil region" evidence="3">
    <location>
        <begin position="347"/>
        <end position="374"/>
    </location>
</feature>
<feature type="region of interest" description="Disordered" evidence="4">
    <location>
        <begin position="665"/>
        <end position="751"/>
    </location>
</feature>
<evidence type="ECO:0000256" key="3">
    <source>
        <dbReference type="SAM" id="Coils"/>
    </source>
</evidence>
<evidence type="ECO:0000256" key="4">
    <source>
        <dbReference type="SAM" id="MobiDB-lite"/>
    </source>
</evidence>
<dbReference type="GO" id="GO:0008270">
    <property type="term" value="F:zinc ion binding"/>
    <property type="evidence" value="ECO:0007669"/>
    <property type="project" value="UniProtKB-KW"/>
</dbReference>
<keyword evidence="2" id="KW-0863">Zinc-finger</keyword>
<feature type="compositionally biased region" description="Basic and acidic residues" evidence="4">
    <location>
        <begin position="690"/>
        <end position="704"/>
    </location>
</feature>
<dbReference type="SUPFAM" id="SSF57756">
    <property type="entry name" value="Retrovirus zinc finger-like domains"/>
    <property type="match status" value="1"/>
</dbReference>
<dbReference type="Proteomes" id="UP000076532">
    <property type="component" value="Unassembled WGS sequence"/>
</dbReference>
<feature type="compositionally biased region" description="Low complexity" evidence="4">
    <location>
        <begin position="418"/>
        <end position="432"/>
    </location>
</feature>
<evidence type="ECO:0000256" key="1">
    <source>
        <dbReference type="ARBA" id="ARBA00022664"/>
    </source>
</evidence>
<sequence length="926" mass="101007">MPPRTRSGTRRGGAAGTLPGTAVTTAVSFGNQVSNPSPSPSDTAEEARAAPDPSEIVTPGSAGELQSEPDLSVLTPAPRPGSSAGSTSRGVDAPSSNLRVVDASSSNPRVVDATSSDLRIVDAPVQGGGPGPGLFSEGPVGGSQNFQYCLEDSVSYRSPIVRPVGYRPGYFGNNENNNPLTPRLDWSESHEGDDLGDVPQFSPLAPVNIPLQQELSEAHVENEILRARFANITNTRNTDEYSEYHSTASDELLGTGVEHSGAASHPYLAVNSMILSNEEESPDASSRAPASNTDESAQRIDFFRKEKWAREELHSPGVSRSEAEYHEDEHVSAQLQLDAELARGLQANENAAELARLAKLNDSLKRKLDRARLVALSKEPVRRNETNVRDGSSHTRRSTVTPARASDSLPPDSTLYQAITGTARSAARTARAIPVDHDPGPSDPSDDSDSDAGSDPESFPKQPESDHEDDSAATKKRKSKARQAHRSLLERMKYQQSFLKPIIPEMYKGEAEADSFEKFSDQVRDYAKAAFMTAEQAVTMAGARCSGDAYRFFETEVRRGKKKFGLTEFLKGMFDYIFPANFRTSQRILFESQAQRRGQKSVDFIRRLQTIARSAGDVTEREVVRHFWRYGHNRVVAKLISWKMDEHTSDLRTVLEEVVTAEQILEKEGSTQEPDRPRASNNSSRPPHNSRPDRRDDKREDRRGGRSSRNSGSRPSDSSQRSSTAPSGPRRESLRPQKREFQQSKRLDDATMAKLRDEGLCFRCRKPGHVGRDCPGSNSVRPPPIRANAVSFSMADAKLSAMDEGDRLGLYSVAFETAEPDSDSNDEEPMPGLLSCSDSSDDGGPGLLAVRPESDDGESGDYASPRSLCTLELSDDSYSKGTATASVSLIHTPEGLACLCFASYAARRGNKSSSGPMPRRVPFAAW</sequence>
<feature type="compositionally biased region" description="Polar residues" evidence="4">
    <location>
        <begin position="83"/>
        <end position="117"/>
    </location>
</feature>